<comment type="pathway">
    <text evidence="1">Carbohydrate degradation; glycolysis; D-glyceraldehyde 3-phosphate and glycerone phosphate from D-glucose: step 1/4.</text>
</comment>
<evidence type="ECO:0000256" key="7">
    <source>
        <dbReference type="ARBA" id="ARBA00022840"/>
    </source>
</evidence>
<dbReference type="Pfam" id="PF03727">
    <property type="entry name" value="Hexokinase_2"/>
    <property type="match status" value="1"/>
</dbReference>
<dbReference type="InterPro" id="IPR022672">
    <property type="entry name" value="Hexokinase_N"/>
</dbReference>
<dbReference type="InterPro" id="IPR001312">
    <property type="entry name" value="Hexokinase"/>
</dbReference>
<gene>
    <name evidence="14" type="ORF">VTK73DRAFT_5578</name>
</gene>
<dbReference type="SUPFAM" id="SSF53067">
    <property type="entry name" value="Actin-like ATPase domain"/>
    <property type="match status" value="2"/>
</dbReference>
<comment type="catalytic activity">
    <reaction evidence="10">
        <text>D-fructose + ATP = D-fructose 6-phosphate + ADP + H(+)</text>
        <dbReference type="Rhea" id="RHEA:16125"/>
        <dbReference type="ChEBI" id="CHEBI:15378"/>
        <dbReference type="ChEBI" id="CHEBI:30616"/>
        <dbReference type="ChEBI" id="CHEBI:37721"/>
        <dbReference type="ChEBI" id="CHEBI:61527"/>
        <dbReference type="ChEBI" id="CHEBI:456216"/>
        <dbReference type="EC" id="2.7.1.1"/>
    </reaction>
    <physiologicalReaction direction="left-to-right" evidence="10">
        <dbReference type="Rhea" id="RHEA:16126"/>
    </physiologicalReaction>
</comment>
<dbReference type="Gene3D" id="1.10.287.1250">
    <property type="match status" value="1"/>
</dbReference>
<sequence length="473" mass="52588">MAAVSNSLRRQIEKLEAQFTVDDEKLKAISRHFVGELEKGLSKEGGSLPMNPTWIVSLPDGNEQGTYITLEIGGTNVRVHQITLTGRTSQFDRISSEWGIPKDIKSADADTFWDFVAGCLDKFLEQHPDAREKKLPLSLIFSYPVTQDHINAGILQRWTKGFNVSGVEGQDVVPMFREALMRRQIPVTLEVLTNDTTATLIASAYADPRTRIGCIFGTGCNAAYMEDCGSIPKLAHLRLPPDMPMAINCEWGAFDNERKVLPRTPYDVTIDDTSPRPGQQVFEKMVAGLYLGEIFRLVLLDFHDNRAVGIFEGQDVSKLREPYSLDSSILSLVAKDESKDHREIRHFFQSKLGLTCRDAELELVRRASTVILMRAARLVACGIAAICTKKGYESCRVGAEGSLIEKHPRFRGVLTQSLRRILDWPDKKNPNDEDPVEIIISGGSGLGAAVVAELTLRRIREGNTYGVLQVAQS</sequence>
<name>A0ABR3XY25_9PEZI</name>
<dbReference type="PANTHER" id="PTHR19443:SF16">
    <property type="entry name" value="HEXOKINASE TYPE 1-RELATED"/>
    <property type="match status" value="1"/>
</dbReference>
<organism evidence="14 15">
    <name type="scientific">Phialemonium thermophilum</name>
    <dbReference type="NCBI Taxonomy" id="223376"/>
    <lineage>
        <taxon>Eukaryota</taxon>
        <taxon>Fungi</taxon>
        <taxon>Dikarya</taxon>
        <taxon>Ascomycota</taxon>
        <taxon>Pezizomycotina</taxon>
        <taxon>Sordariomycetes</taxon>
        <taxon>Sordariomycetidae</taxon>
        <taxon>Cephalothecales</taxon>
        <taxon>Cephalothecaceae</taxon>
        <taxon>Phialemonium</taxon>
    </lineage>
</organism>
<dbReference type="Pfam" id="PF00349">
    <property type="entry name" value="Hexokinase_1"/>
    <property type="match status" value="1"/>
</dbReference>
<evidence type="ECO:0000256" key="1">
    <source>
        <dbReference type="ARBA" id="ARBA00004888"/>
    </source>
</evidence>
<feature type="domain" description="Hexokinase C-terminal" evidence="13">
    <location>
        <begin position="211"/>
        <end position="452"/>
    </location>
</feature>
<evidence type="ECO:0000256" key="6">
    <source>
        <dbReference type="ARBA" id="ARBA00022777"/>
    </source>
</evidence>
<dbReference type="PRINTS" id="PR00475">
    <property type="entry name" value="HEXOKINASE"/>
</dbReference>
<evidence type="ECO:0000259" key="12">
    <source>
        <dbReference type="Pfam" id="PF00349"/>
    </source>
</evidence>
<comment type="similarity">
    <text evidence="3 11">Belongs to the hexokinase family.</text>
</comment>
<evidence type="ECO:0000256" key="2">
    <source>
        <dbReference type="ARBA" id="ARBA00005028"/>
    </source>
</evidence>
<dbReference type="InterPro" id="IPR022673">
    <property type="entry name" value="Hexokinase_C"/>
</dbReference>
<evidence type="ECO:0000256" key="11">
    <source>
        <dbReference type="RuleBase" id="RU362007"/>
    </source>
</evidence>
<dbReference type="PROSITE" id="PS51748">
    <property type="entry name" value="HEXOKINASE_2"/>
    <property type="match status" value="1"/>
</dbReference>
<keyword evidence="15" id="KW-1185">Reference proteome</keyword>
<evidence type="ECO:0000313" key="15">
    <source>
        <dbReference type="Proteomes" id="UP001586593"/>
    </source>
</evidence>
<dbReference type="Proteomes" id="UP001586593">
    <property type="component" value="Unassembled WGS sequence"/>
</dbReference>
<evidence type="ECO:0000256" key="10">
    <source>
        <dbReference type="ARBA" id="ARBA00047905"/>
    </source>
</evidence>
<evidence type="ECO:0000256" key="8">
    <source>
        <dbReference type="ARBA" id="ARBA00023152"/>
    </source>
</evidence>
<comment type="pathway">
    <text evidence="2">Carbohydrate metabolism; hexose metabolism.</text>
</comment>
<dbReference type="PANTHER" id="PTHR19443">
    <property type="entry name" value="HEXOKINASE"/>
    <property type="match status" value="1"/>
</dbReference>
<evidence type="ECO:0000256" key="5">
    <source>
        <dbReference type="ARBA" id="ARBA00022741"/>
    </source>
</evidence>
<keyword evidence="8 11" id="KW-0324">Glycolysis</keyword>
<comment type="caution">
    <text evidence="14">The sequence shown here is derived from an EMBL/GenBank/DDBJ whole genome shotgun (WGS) entry which is preliminary data.</text>
</comment>
<evidence type="ECO:0000256" key="9">
    <source>
        <dbReference type="ARBA" id="ARBA00044613"/>
    </source>
</evidence>
<evidence type="ECO:0000259" key="13">
    <source>
        <dbReference type="Pfam" id="PF03727"/>
    </source>
</evidence>
<protein>
    <recommendedName>
        <fullName evidence="11">Phosphotransferase</fullName>
        <ecNumber evidence="11">2.7.1.-</ecNumber>
    </recommendedName>
</protein>
<evidence type="ECO:0000256" key="4">
    <source>
        <dbReference type="ARBA" id="ARBA00022679"/>
    </source>
</evidence>
<dbReference type="InterPro" id="IPR043129">
    <property type="entry name" value="ATPase_NBD"/>
</dbReference>
<comment type="catalytic activity">
    <reaction evidence="9">
        <text>a D-hexose + ATP = a D-hexose 6-phosphate + ADP + H(+)</text>
        <dbReference type="Rhea" id="RHEA:22740"/>
        <dbReference type="ChEBI" id="CHEBI:4194"/>
        <dbReference type="ChEBI" id="CHEBI:15378"/>
        <dbReference type="ChEBI" id="CHEBI:30616"/>
        <dbReference type="ChEBI" id="CHEBI:229467"/>
        <dbReference type="ChEBI" id="CHEBI:456216"/>
        <dbReference type="EC" id="2.7.1.1"/>
    </reaction>
    <physiologicalReaction direction="left-to-right" evidence="9">
        <dbReference type="Rhea" id="RHEA:22741"/>
    </physiologicalReaction>
</comment>
<dbReference type="Gene3D" id="3.30.420.40">
    <property type="match status" value="1"/>
</dbReference>
<evidence type="ECO:0000256" key="3">
    <source>
        <dbReference type="ARBA" id="ARBA00009225"/>
    </source>
</evidence>
<keyword evidence="4 11" id="KW-0808">Transferase</keyword>
<evidence type="ECO:0000313" key="14">
    <source>
        <dbReference type="EMBL" id="KAL1880565.1"/>
    </source>
</evidence>
<reference evidence="14 15" key="1">
    <citation type="journal article" date="2024" name="Commun. Biol.">
        <title>Comparative genomic analysis of thermophilic fungi reveals convergent evolutionary adaptations and gene losses.</title>
        <authorList>
            <person name="Steindorff A.S."/>
            <person name="Aguilar-Pontes M.V."/>
            <person name="Robinson A.J."/>
            <person name="Andreopoulos B."/>
            <person name="LaButti K."/>
            <person name="Kuo A."/>
            <person name="Mondo S."/>
            <person name="Riley R."/>
            <person name="Otillar R."/>
            <person name="Haridas S."/>
            <person name="Lipzen A."/>
            <person name="Grimwood J."/>
            <person name="Schmutz J."/>
            <person name="Clum A."/>
            <person name="Reid I.D."/>
            <person name="Moisan M.C."/>
            <person name="Butler G."/>
            <person name="Nguyen T.T.M."/>
            <person name="Dewar K."/>
            <person name="Conant G."/>
            <person name="Drula E."/>
            <person name="Henrissat B."/>
            <person name="Hansel C."/>
            <person name="Singer S."/>
            <person name="Hutchinson M.I."/>
            <person name="de Vries R.P."/>
            <person name="Natvig D.O."/>
            <person name="Powell A.J."/>
            <person name="Tsang A."/>
            <person name="Grigoriev I.V."/>
        </authorList>
    </citation>
    <scope>NUCLEOTIDE SEQUENCE [LARGE SCALE GENOMIC DNA]</scope>
    <source>
        <strain evidence="14 15">ATCC 24622</strain>
    </source>
</reference>
<dbReference type="EC" id="2.7.1.-" evidence="11"/>
<keyword evidence="6 11" id="KW-0418">Kinase</keyword>
<keyword evidence="7 11" id="KW-0067">ATP-binding</keyword>
<dbReference type="Gene3D" id="3.40.367.20">
    <property type="match status" value="1"/>
</dbReference>
<accession>A0ABR3XY25</accession>
<keyword evidence="5 11" id="KW-0547">Nucleotide-binding</keyword>
<proteinExistence type="inferred from homology"/>
<dbReference type="EMBL" id="JAZHXJ010000031">
    <property type="protein sequence ID" value="KAL1880565.1"/>
    <property type="molecule type" value="Genomic_DNA"/>
</dbReference>
<feature type="domain" description="Hexokinase N-terminal" evidence="12">
    <location>
        <begin position="12"/>
        <end position="205"/>
    </location>
</feature>